<dbReference type="EMBL" id="JAOYOD010000001">
    <property type="protein sequence ID" value="MCV9386099.1"/>
    <property type="molecule type" value="Genomic_DNA"/>
</dbReference>
<dbReference type="Proteomes" id="UP001300692">
    <property type="component" value="Unassembled WGS sequence"/>
</dbReference>
<evidence type="ECO:0000313" key="2">
    <source>
        <dbReference type="Proteomes" id="UP001300692"/>
    </source>
</evidence>
<accession>A0ABT3CR24</accession>
<sequence>MNLKTFVKVGNISNLSDARYCAGFGVNMLGFNLDPTQENVVALETAKEIMGWVAGVDFVLEFGSLPLEQIKGILNETDTGAAQVNSLETAEGLAGSTAQILLQLSVDSESQLSQLQEATQSDKLDLIVIQSNTPELFEKIETIVKGSQVKALKGYDVSANNVLNEGDSFAGIALSGSEEEKPGFKDYDELADIFEVLEVLD</sequence>
<gene>
    <name evidence="1" type="ORF">N7U62_05460</name>
</gene>
<dbReference type="Gene3D" id="3.20.20.70">
    <property type="entry name" value="Aldolase class I"/>
    <property type="match status" value="1"/>
</dbReference>
<protein>
    <recommendedName>
        <fullName evidence="3">Phosphoribosylanthranilate isomerase</fullName>
    </recommendedName>
</protein>
<dbReference type="InterPro" id="IPR013785">
    <property type="entry name" value="Aldolase_TIM"/>
</dbReference>
<organism evidence="1 2">
    <name type="scientific">Reichenbachiella ulvae</name>
    <dbReference type="NCBI Taxonomy" id="2980104"/>
    <lineage>
        <taxon>Bacteria</taxon>
        <taxon>Pseudomonadati</taxon>
        <taxon>Bacteroidota</taxon>
        <taxon>Cytophagia</taxon>
        <taxon>Cytophagales</taxon>
        <taxon>Reichenbachiellaceae</taxon>
        <taxon>Reichenbachiella</taxon>
    </lineage>
</organism>
<comment type="caution">
    <text evidence="1">The sequence shown here is derived from an EMBL/GenBank/DDBJ whole genome shotgun (WGS) entry which is preliminary data.</text>
</comment>
<dbReference type="SUPFAM" id="SSF51366">
    <property type="entry name" value="Ribulose-phoshate binding barrel"/>
    <property type="match status" value="1"/>
</dbReference>
<dbReference type="RefSeq" id="WP_264136884.1">
    <property type="nucleotide sequence ID" value="NZ_JAOYOD010000001.1"/>
</dbReference>
<keyword evidence="2" id="KW-1185">Reference proteome</keyword>
<evidence type="ECO:0008006" key="3">
    <source>
        <dbReference type="Google" id="ProtNLM"/>
    </source>
</evidence>
<reference evidence="1 2" key="1">
    <citation type="submission" date="2022-10" db="EMBL/GenBank/DDBJ databases">
        <title>Comparative genomics and taxonomic characterization of three novel marine species of genus Reichenbachiella exhibiting antioxidant and polysaccharide degradation activities.</title>
        <authorList>
            <person name="Muhammad N."/>
            <person name="Lee Y.-J."/>
            <person name="Ko J."/>
            <person name="Kim S.-G."/>
        </authorList>
    </citation>
    <scope>NUCLEOTIDE SEQUENCE [LARGE SCALE GENOMIC DNA]</scope>
    <source>
        <strain evidence="1 2">ABR2-5</strain>
    </source>
</reference>
<evidence type="ECO:0000313" key="1">
    <source>
        <dbReference type="EMBL" id="MCV9386099.1"/>
    </source>
</evidence>
<dbReference type="InterPro" id="IPR011060">
    <property type="entry name" value="RibuloseP-bd_barrel"/>
</dbReference>
<proteinExistence type="predicted"/>
<name>A0ABT3CR24_9BACT</name>